<keyword evidence="5" id="KW-1185">Reference proteome</keyword>
<evidence type="ECO:0000259" key="2">
    <source>
        <dbReference type="Pfam" id="PF10283"/>
    </source>
</evidence>
<dbReference type="Gramene" id="Pp3c14_13390V3.2">
    <property type="protein sequence ID" value="Pp3c14_13390V3.2"/>
    <property type="gene ID" value="Pp3c14_13390"/>
</dbReference>
<dbReference type="CDD" id="cd22671">
    <property type="entry name" value="FHA_APTX-like"/>
    <property type="match status" value="1"/>
</dbReference>
<dbReference type="KEGG" id="ppp:112291277"/>
<feature type="region of interest" description="Disordered" evidence="1">
    <location>
        <begin position="240"/>
        <end position="266"/>
    </location>
</feature>
<reference evidence="3 5" key="1">
    <citation type="journal article" date="2008" name="Science">
        <title>The Physcomitrella genome reveals evolutionary insights into the conquest of land by plants.</title>
        <authorList>
            <person name="Rensing S."/>
            <person name="Lang D."/>
            <person name="Zimmer A."/>
            <person name="Terry A."/>
            <person name="Salamov A."/>
            <person name="Shapiro H."/>
            <person name="Nishiyama T."/>
            <person name="Perroud P.-F."/>
            <person name="Lindquist E."/>
            <person name="Kamisugi Y."/>
            <person name="Tanahashi T."/>
            <person name="Sakakibara K."/>
            <person name="Fujita T."/>
            <person name="Oishi K."/>
            <person name="Shin-I T."/>
            <person name="Kuroki Y."/>
            <person name="Toyoda A."/>
            <person name="Suzuki Y."/>
            <person name="Hashimoto A."/>
            <person name="Yamaguchi K."/>
            <person name="Sugano A."/>
            <person name="Kohara Y."/>
            <person name="Fujiyama A."/>
            <person name="Anterola A."/>
            <person name="Aoki S."/>
            <person name="Ashton N."/>
            <person name="Barbazuk W.B."/>
            <person name="Barker E."/>
            <person name="Bennetzen J."/>
            <person name="Bezanilla M."/>
            <person name="Blankenship R."/>
            <person name="Cho S.H."/>
            <person name="Dutcher S."/>
            <person name="Estelle M."/>
            <person name="Fawcett J.A."/>
            <person name="Gundlach H."/>
            <person name="Hanada K."/>
            <person name="Heyl A."/>
            <person name="Hicks K.A."/>
            <person name="Hugh J."/>
            <person name="Lohr M."/>
            <person name="Mayer K."/>
            <person name="Melkozernov A."/>
            <person name="Murata T."/>
            <person name="Nelson D."/>
            <person name="Pils B."/>
            <person name="Prigge M."/>
            <person name="Reiss B."/>
            <person name="Renner T."/>
            <person name="Rombauts S."/>
            <person name="Rushton P."/>
            <person name="Sanderfoot A."/>
            <person name="Schween G."/>
            <person name="Shiu S.-H."/>
            <person name="Stueber K."/>
            <person name="Theodoulou F.L."/>
            <person name="Tu H."/>
            <person name="Van de Peer Y."/>
            <person name="Verrier P.J."/>
            <person name="Waters E."/>
            <person name="Wood A."/>
            <person name="Yang L."/>
            <person name="Cove D."/>
            <person name="Cuming A."/>
            <person name="Hasebe M."/>
            <person name="Lucas S."/>
            <person name="Mishler D.B."/>
            <person name="Reski R."/>
            <person name="Grigoriev I."/>
            <person name="Quatrano R.S."/>
            <person name="Boore J.L."/>
        </authorList>
    </citation>
    <scope>NUCLEOTIDE SEQUENCE [LARGE SCALE GENOMIC DNA]</scope>
    <source>
        <strain evidence="4 5">cv. Gransden 2004</strain>
    </source>
</reference>
<evidence type="ECO:0000313" key="4">
    <source>
        <dbReference type="EnsemblPlants" id="Pp3c14_13390V3.1"/>
    </source>
</evidence>
<dbReference type="AlphaFoldDB" id="A0A2K1JHM6"/>
<dbReference type="Proteomes" id="UP000006727">
    <property type="component" value="Chromosome 14"/>
</dbReference>
<dbReference type="EnsemblPlants" id="Pp3c14_13390V3.1">
    <property type="protein sequence ID" value="Pp3c14_13390V3.1"/>
    <property type="gene ID" value="Pp3c14_13390"/>
</dbReference>
<feature type="compositionally biased region" description="Acidic residues" evidence="1">
    <location>
        <begin position="342"/>
        <end position="356"/>
    </location>
</feature>
<feature type="compositionally biased region" description="Acidic residues" evidence="1">
    <location>
        <begin position="421"/>
        <end position="475"/>
    </location>
</feature>
<reference evidence="3 5" key="2">
    <citation type="journal article" date="2018" name="Plant J.">
        <title>The Physcomitrella patens chromosome-scale assembly reveals moss genome structure and evolution.</title>
        <authorList>
            <person name="Lang D."/>
            <person name="Ullrich K.K."/>
            <person name="Murat F."/>
            <person name="Fuchs J."/>
            <person name="Jenkins J."/>
            <person name="Haas F.B."/>
            <person name="Piednoel M."/>
            <person name="Gundlach H."/>
            <person name="Van Bel M."/>
            <person name="Meyberg R."/>
            <person name="Vives C."/>
            <person name="Morata J."/>
            <person name="Symeonidi A."/>
            <person name="Hiss M."/>
            <person name="Muchero W."/>
            <person name="Kamisugi Y."/>
            <person name="Saleh O."/>
            <person name="Blanc G."/>
            <person name="Decker E.L."/>
            <person name="van Gessel N."/>
            <person name="Grimwood J."/>
            <person name="Hayes R.D."/>
            <person name="Graham S.W."/>
            <person name="Gunter L.E."/>
            <person name="McDaniel S.F."/>
            <person name="Hoernstein S.N.W."/>
            <person name="Larsson A."/>
            <person name="Li F.W."/>
            <person name="Perroud P.F."/>
            <person name="Phillips J."/>
            <person name="Ranjan P."/>
            <person name="Rokshar D.S."/>
            <person name="Rothfels C.J."/>
            <person name="Schneider L."/>
            <person name="Shu S."/>
            <person name="Stevenson D.W."/>
            <person name="Thummler F."/>
            <person name="Tillich M."/>
            <person name="Villarreal Aguilar J.C."/>
            <person name="Widiez T."/>
            <person name="Wong G.K."/>
            <person name="Wymore A."/>
            <person name="Zhang Y."/>
            <person name="Zimmer A.D."/>
            <person name="Quatrano R.S."/>
            <person name="Mayer K.F.X."/>
            <person name="Goodstein D."/>
            <person name="Casacuberta J.M."/>
            <person name="Vandepoele K."/>
            <person name="Reski R."/>
            <person name="Cuming A.C."/>
            <person name="Tuskan G.A."/>
            <person name="Maumus F."/>
            <person name="Salse J."/>
            <person name="Schmutz J."/>
            <person name="Rensing S.A."/>
        </authorList>
    </citation>
    <scope>NUCLEOTIDE SEQUENCE [LARGE SCALE GENOMIC DNA]</scope>
    <source>
        <strain evidence="4 5">cv. Gransden 2004</strain>
    </source>
</reference>
<feature type="compositionally biased region" description="Basic and acidic residues" evidence="1">
    <location>
        <begin position="257"/>
        <end position="266"/>
    </location>
</feature>
<dbReference type="InterPro" id="IPR019406">
    <property type="entry name" value="APLF_PBZ"/>
</dbReference>
<evidence type="ECO:0000256" key="1">
    <source>
        <dbReference type="SAM" id="MobiDB-lite"/>
    </source>
</evidence>
<dbReference type="Gene3D" id="2.60.200.20">
    <property type="match status" value="1"/>
</dbReference>
<accession>A0A2K1JHM6</accession>
<dbReference type="SUPFAM" id="SSF49879">
    <property type="entry name" value="SMAD/FHA domain"/>
    <property type="match status" value="1"/>
</dbReference>
<dbReference type="EMBL" id="ABEU02000014">
    <property type="protein sequence ID" value="PNR41061.1"/>
    <property type="molecule type" value="Genomic_DNA"/>
</dbReference>
<feature type="region of interest" description="Disordered" evidence="1">
    <location>
        <begin position="326"/>
        <end position="490"/>
    </location>
</feature>
<dbReference type="Gramene" id="Pp3c14_13390V3.1">
    <property type="protein sequence ID" value="Pp3c14_13390V3.1"/>
    <property type="gene ID" value="Pp3c14_13390"/>
</dbReference>
<dbReference type="PaxDb" id="3218-PP1S36_101V6.1"/>
<dbReference type="EnsemblPlants" id="Pp3c14_13390V3.2">
    <property type="protein sequence ID" value="Pp3c14_13390V3.2"/>
    <property type="gene ID" value="Pp3c14_13390"/>
</dbReference>
<name>A0A2K1JHM6_PHYPA</name>
<feature type="domain" description="PBZ-type" evidence="2">
    <location>
        <begin position="492"/>
        <end position="514"/>
    </location>
</feature>
<dbReference type="InterPro" id="IPR008984">
    <property type="entry name" value="SMAD_FHA_dom_sf"/>
</dbReference>
<protein>
    <recommendedName>
        <fullName evidence="2">PBZ-type domain-containing protein</fullName>
    </recommendedName>
</protein>
<gene>
    <name evidence="4" type="primary">LOC112291277</name>
    <name evidence="3" type="ORF">PHYPA_018464</name>
</gene>
<dbReference type="OrthoDB" id="1926114at2759"/>
<evidence type="ECO:0000313" key="3">
    <source>
        <dbReference type="EMBL" id="PNR41061.1"/>
    </source>
</evidence>
<dbReference type="RefSeq" id="XP_024394218.1">
    <property type="nucleotide sequence ID" value="XM_024538450.2"/>
</dbReference>
<feature type="compositionally biased region" description="Low complexity" evidence="1">
    <location>
        <begin position="399"/>
        <end position="409"/>
    </location>
</feature>
<dbReference type="EnsemblPlants" id="Pp3c14_13390V3.5">
    <property type="protein sequence ID" value="Pp3c14_13390V3.5"/>
    <property type="gene ID" value="Pp3c14_13390"/>
</dbReference>
<sequence>MELQSEDGSLVELAEGVEKELGRGPGFAPHDRTVSRRQVRLKVQPTAASEDRFHFNVLIDVIGPNPICIIHSNDGSKSTDEVEIAKSGTQTLLRTGDRFSLSIQEPVFYTLQEPGARVTLGSHVSGDTRPQRIENINGRKIAGHKESDANDQCDGGVRVEEADHLKADSRRVGITTDADEEEGIAEAVARWQRRKQELMEIDQRRSTQAGTVLKEDKDRIGEQAIVEEKLTKDISQLEPVHSKTLSRDPLETNEPELFDRGRPSEDDTDLAKKFGFVVEGCEFERYGKMAHDTSNWVWQIGRRQVNYSDDDEDGYGGDQDYKQHRLITTGSESKQKAKPGNDDDEEDDDWRGDDEGEIKLLSSGEKVVSRKRGVQTRLRDVATTSEARSDSKKKRKVSSKTLAAASTSSQKDFKRKPRASEEEDDEEDGDKDLDDFVVEDADDEDEIMQVEDDEDEWTDEDEDEDGEIEELDDLDEVKSGPVKNKSNQVSVKPMCKYGSKCFRKNKDHLDQFRH</sequence>
<organism evidence="3">
    <name type="scientific">Physcomitrium patens</name>
    <name type="common">Spreading-leaved earth moss</name>
    <name type="synonym">Physcomitrella patens</name>
    <dbReference type="NCBI Taxonomy" id="3218"/>
    <lineage>
        <taxon>Eukaryota</taxon>
        <taxon>Viridiplantae</taxon>
        <taxon>Streptophyta</taxon>
        <taxon>Embryophyta</taxon>
        <taxon>Bryophyta</taxon>
        <taxon>Bryophytina</taxon>
        <taxon>Bryopsida</taxon>
        <taxon>Funariidae</taxon>
        <taxon>Funariales</taxon>
        <taxon>Funariaceae</taxon>
        <taxon>Physcomitrium</taxon>
    </lineage>
</organism>
<dbReference type="RefSeq" id="XP_024394219.1">
    <property type="nucleotide sequence ID" value="XM_024538451.2"/>
</dbReference>
<dbReference type="Gramene" id="Pp3c14_13390V3.5">
    <property type="protein sequence ID" value="Pp3c14_13390V3.5"/>
    <property type="gene ID" value="Pp3c14_13390"/>
</dbReference>
<proteinExistence type="predicted"/>
<reference evidence="4" key="3">
    <citation type="submission" date="2020-12" db="UniProtKB">
        <authorList>
            <consortium name="EnsemblPlants"/>
        </authorList>
    </citation>
    <scope>IDENTIFICATION</scope>
</reference>
<dbReference type="PANTHER" id="PTHR37733">
    <property type="entry name" value="SMAD/FHA DOMAIN-CONTAINING PROTEIN"/>
    <property type="match status" value="1"/>
</dbReference>
<dbReference type="PANTHER" id="PTHR37733:SF1">
    <property type="entry name" value="SMAD_FHA DOMAIN-CONTAINING PROTEIN"/>
    <property type="match status" value="1"/>
</dbReference>
<dbReference type="Pfam" id="PF10283">
    <property type="entry name" value="zf-CCHH"/>
    <property type="match status" value="1"/>
</dbReference>
<evidence type="ECO:0000313" key="5">
    <source>
        <dbReference type="Proteomes" id="UP000006727"/>
    </source>
</evidence>
<dbReference type="GeneID" id="112291277"/>